<keyword evidence="2" id="KW-1185">Reference proteome</keyword>
<name>A0ABD0LI62_9CAEN</name>
<organism evidence="1 2">
    <name type="scientific">Batillaria attramentaria</name>
    <dbReference type="NCBI Taxonomy" id="370345"/>
    <lineage>
        <taxon>Eukaryota</taxon>
        <taxon>Metazoa</taxon>
        <taxon>Spiralia</taxon>
        <taxon>Lophotrochozoa</taxon>
        <taxon>Mollusca</taxon>
        <taxon>Gastropoda</taxon>
        <taxon>Caenogastropoda</taxon>
        <taxon>Sorbeoconcha</taxon>
        <taxon>Cerithioidea</taxon>
        <taxon>Batillariidae</taxon>
        <taxon>Batillaria</taxon>
    </lineage>
</organism>
<dbReference type="EMBL" id="JACVVK020000048">
    <property type="protein sequence ID" value="KAK7498783.1"/>
    <property type="molecule type" value="Genomic_DNA"/>
</dbReference>
<proteinExistence type="predicted"/>
<gene>
    <name evidence="1" type="ORF">BaRGS_00009875</name>
</gene>
<evidence type="ECO:0000313" key="1">
    <source>
        <dbReference type="EMBL" id="KAK7498783.1"/>
    </source>
</evidence>
<evidence type="ECO:0000313" key="2">
    <source>
        <dbReference type="Proteomes" id="UP001519460"/>
    </source>
</evidence>
<reference evidence="1 2" key="1">
    <citation type="journal article" date="2023" name="Sci. Data">
        <title>Genome assembly of the Korean intertidal mud-creeper Batillaria attramentaria.</title>
        <authorList>
            <person name="Patra A.K."/>
            <person name="Ho P.T."/>
            <person name="Jun S."/>
            <person name="Lee S.J."/>
            <person name="Kim Y."/>
            <person name="Won Y.J."/>
        </authorList>
    </citation>
    <scope>NUCLEOTIDE SEQUENCE [LARGE SCALE GENOMIC DNA]</scope>
    <source>
        <strain evidence="1">Wonlab-2016</strain>
    </source>
</reference>
<dbReference type="AlphaFoldDB" id="A0ABD0LI62"/>
<dbReference type="Proteomes" id="UP001519460">
    <property type="component" value="Unassembled WGS sequence"/>
</dbReference>
<accession>A0ABD0LI62</accession>
<sequence>MFGDTTVDYTSIPPDVTSLRMTACGAAPHSGAPAAPDRAVIPSFFRWGRAARVNHGRHKGWGAATSGVVVVRRRPALPTIVPVVRSQSLVPCDCRVTLLPDHKPGRLRFHLIKI</sequence>
<comment type="caution">
    <text evidence="1">The sequence shown here is derived from an EMBL/GenBank/DDBJ whole genome shotgun (WGS) entry which is preliminary data.</text>
</comment>
<protein>
    <submittedName>
        <fullName evidence="1">Uncharacterized protein</fullName>
    </submittedName>
</protein>